<name>A0A0G1PMI6_9BACT</name>
<evidence type="ECO:0008006" key="4">
    <source>
        <dbReference type="Google" id="ProtNLM"/>
    </source>
</evidence>
<feature type="transmembrane region" description="Helical" evidence="1">
    <location>
        <begin position="70"/>
        <end position="88"/>
    </location>
</feature>
<dbReference type="EMBL" id="LCMG01000006">
    <property type="protein sequence ID" value="KKU33971.1"/>
    <property type="molecule type" value="Genomic_DNA"/>
</dbReference>
<sequence length="257" mass="29141">MHADPQVVVLFPGAWGNLSSKYIDFWMANPEKAFRRFFGSHIKIIKIVYSGSSMDEIVQGAFVQLQREKVTSAIAFGYSLGVSIMALACSRRPDLFTHCIKFEGDDDGIGWAGYARGMCALIVPFTIALFTGWMRITSKQAVRRVFFTGERLQDATERQVELVMTYLGLNAIYPLLELAFPPMKRRVPSIRVPTASILGGKDIFYRKIPERPNQKVYFFPHWGHGAILEYTFVEQAIWNALIDFGFTPETADEPTQH</sequence>
<proteinExistence type="predicted"/>
<evidence type="ECO:0000313" key="3">
    <source>
        <dbReference type="Proteomes" id="UP000034705"/>
    </source>
</evidence>
<comment type="caution">
    <text evidence="2">The sequence shown here is derived from an EMBL/GenBank/DDBJ whole genome shotgun (WGS) entry which is preliminary data.</text>
</comment>
<keyword evidence="1" id="KW-0472">Membrane</keyword>
<evidence type="ECO:0000313" key="2">
    <source>
        <dbReference type="EMBL" id="KKU33971.1"/>
    </source>
</evidence>
<dbReference type="SUPFAM" id="SSF53474">
    <property type="entry name" value="alpha/beta-Hydrolases"/>
    <property type="match status" value="1"/>
</dbReference>
<keyword evidence="1" id="KW-1133">Transmembrane helix</keyword>
<keyword evidence="1" id="KW-0812">Transmembrane</keyword>
<evidence type="ECO:0000256" key="1">
    <source>
        <dbReference type="SAM" id="Phobius"/>
    </source>
</evidence>
<reference evidence="2 3" key="1">
    <citation type="journal article" date="2015" name="Nature">
        <title>rRNA introns, odd ribosomes, and small enigmatic genomes across a large radiation of phyla.</title>
        <authorList>
            <person name="Brown C.T."/>
            <person name="Hug L.A."/>
            <person name="Thomas B.C."/>
            <person name="Sharon I."/>
            <person name="Castelle C.J."/>
            <person name="Singh A."/>
            <person name="Wilkins M.J."/>
            <person name="Williams K.H."/>
            <person name="Banfield J.F."/>
        </authorList>
    </citation>
    <scope>NUCLEOTIDE SEQUENCE [LARGE SCALE GENOMIC DNA]</scope>
</reference>
<dbReference type="Proteomes" id="UP000034705">
    <property type="component" value="Unassembled WGS sequence"/>
</dbReference>
<dbReference type="Gene3D" id="3.40.50.1820">
    <property type="entry name" value="alpha/beta hydrolase"/>
    <property type="match status" value="1"/>
</dbReference>
<feature type="transmembrane region" description="Helical" evidence="1">
    <location>
        <begin position="108"/>
        <end position="134"/>
    </location>
</feature>
<dbReference type="InterPro" id="IPR029058">
    <property type="entry name" value="AB_hydrolase_fold"/>
</dbReference>
<protein>
    <recommendedName>
        <fullName evidence="4">AB hydrolase-1 domain-containing protein</fullName>
    </recommendedName>
</protein>
<accession>A0A0G1PMI6</accession>
<organism evidence="2 3">
    <name type="scientific">Candidatus Uhrbacteria bacterium GW2011_GWF2_46_218</name>
    <dbReference type="NCBI Taxonomy" id="1619001"/>
    <lineage>
        <taxon>Bacteria</taxon>
        <taxon>Candidatus Uhriibacteriota</taxon>
    </lineage>
</organism>
<gene>
    <name evidence="2" type="ORF">UX45_C0006G0023</name>
</gene>
<dbReference type="AlphaFoldDB" id="A0A0G1PMI6"/>